<evidence type="ECO:0000313" key="2">
    <source>
        <dbReference type="EMBL" id="OHU92323.1"/>
    </source>
</evidence>
<gene>
    <name evidence="2" type="ORF">BET10_06010</name>
</gene>
<evidence type="ECO:0000313" key="3">
    <source>
        <dbReference type="Proteomes" id="UP000179786"/>
    </source>
</evidence>
<evidence type="ECO:0000256" key="1">
    <source>
        <dbReference type="SAM" id="Phobius"/>
    </source>
</evidence>
<feature type="transmembrane region" description="Helical" evidence="1">
    <location>
        <begin position="93"/>
        <end position="111"/>
    </location>
</feature>
<keyword evidence="1" id="KW-1133">Transmembrane helix</keyword>
<keyword evidence="3" id="KW-1185">Reference proteome</keyword>
<dbReference type="AlphaFoldDB" id="A0A1S1MZ57"/>
<keyword evidence="1" id="KW-0472">Membrane</keyword>
<accession>A0A1S1MZ57</accession>
<protein>
    <submittedName>
        <fullName evidence="2">Uncharacterized protein</fullName>
    </submittedName>
</protein>
<feature type="transmembrane region" description="Helical" evidence="1">
    <location>
        <begin position="42"/>
        <end position="61"/>
    </location>
</feature>
<organism evidence="2 3">
    <name type="scientific">Pseudoalteromonas amylolytica</name>
    <dbReference type="NCBI Taxonomy" id="1859457"/>
    <lineage>
        <taxon>Bacteria</taxon>
        <taxon>Pseudomonadati</taxon>
        <taxon>Pseudomonadota</taxon>
        <taxon>Gammaproteobacteria</taxon>
        <taxon>Alteromonadales</taxon>
        <taxon>Pseudoalteromonadaceae</taxon>
        <taxon>Pseudoalteromonas</taxon>
    </lineage>
</organism>
<dbReference type="Proteomes" id="UP000179786">
    <property type="component" value="Unassembled WGS sequence"/>
</dbReference>
<dbReference type="EMBL" id="MKJU01000018">
    <property type="protein sequence ID" value="OHU92323.1"/>
    <property type="molecule type" value="Genomic_DNA"/>
</dbReference>
<feature type="transmembrane region" description="Helical" evidence="1">
    <location>
        <begin position="137"/>
        <end position="158"/>
    </location>
</feature>
<reference evidence="2 3" key="1">
    <citation type="submission" date="2016-09" db="EMBL/GenBank/DDBJ databases">
        <title>Pseudoalteromonas amylolytica sp. nov., isolated from the surface seawater.</title>
        <authorList>
            <person name="Wu Y.-H."/>
            <person name="Cheng H."/>
            <person name="Jin X.-B."/>
            <person name="Wang C.-S."/>
            <person name="Xu X.-W."/>
        </authorList>
    </citation>
    <scope>NUCLEOTIDE SEQUENCE [LARGE SCALE GENOMIC DNA]</scope>
    <source>
        <strain evidence="2 3">JW1</strain>
    </source>
</reference>
<dbReference type="STRING" id="1859457.BET10_06010"/>
<name>A0A1S1MZ57_9GAMM</name>
<comment type="caution">
    <text evidence="2">The sequence shown here is derived from an EMBL/GenBank/DDBJ whole genome shotgun (WGS) entry which is preliminary data.</text>
</comment>
<feature type="transmembrane region" description="Helical" evidence="1">
    <location>
        <begin position="67"/>
        <end position="86"/>
    </location>
</feature>
<keyword evidence="1" id="KW-0812">Transmembrane</keyword>
<proteinExistence type="predicted"/>
<sequence length="167" mass="18082">MRITNASTKDAKSLACAPSSLILAKHFVPISKALGDKVKFKVASSILALYTLIGLGVTIYSDFESDLSALVSILLYVLIPAYGTYGTWAKSRIAMLITLVFFISQSVRSVGTDGLIPHIAPITISFPVGDFSNGQGYLIDLYAISMAVFLAWLLKLVITPNKHIKRT</sequence>